<organism evidence="3 4">
    <name type="scientific">Rickenella mellea</name>
    <dbReference type="NCBI Taxonomy" id="50990"/>
    <lineage>
        <taxon>Eukaryota</taxon>
        <taxon>Fungi</taxon>
        <taxon>Dikarya</taxon>
        <taxon>Basidiomycota</taxon>
        <taxon>Agaricomycotina</taxon>
        <taxon>Agaricomycetes</taxon>
        <taxon>Hymenochaetales</taxon>
        <taxon>Rickenellaceae</taxon>
        <taxon>Rickenella</taxon>
    </lineage>
</organism>
<sequence>MADPQAPIIVDLTNTYGAIVTGAFIACAFWGVHCVQCLYYFASYPKDKWYVKSWVSLLWALDTLHQTVLIGGIWTPLIERYGDFEFLLEESSLLTWQVMVTAIIAFMAQVFFLYRLFTFSKNLILKWSIPVFLSPLVVWQVVGTGLFVGRALSFTSTTELATLNKVEIGVNASSAAVDLIIAFGLSILLYVRRTGIRSTDRLIGRIIALSVNTGMWTAVFALLTVLLVVLRSKDIVYAITSFPLCALYCNTVMGNLNARTYMRTLAQTTSTVRSGPRIFSRGPKVAVYHSKQGESESEV</sequence>
<proteinExistence type="predicted"/>
<evidence type="ECO:0000256" key="1">
    <source>
        <dbReference type="SAM" id="Phobius"/>
    </source>
</evidence>
<evidence type="ECO:0000259" key="2">
    <source>
        <dbReference type="Pfam" id="PF20152"/>
    </source>
</evidence>
<feature type="transmembrane region" description="Helical" evidence="1">
    <location>
        <begin position="16"/>
        <end position="42"/>
    </location>
</feature>
<dbReference type="VEuPathDB" id="FungiDB:BD410DRAFT_899928"/>
<dbReference type="Proteomes" id="UP000294933">
    <property type="component" value="Unassembled WGS sequence"/>
</dbReference>
<keyword evidence="4" id="KW-1185">Reference proteome</keyword>
<feature type="transmembrane region" description="Helical" evidence="1">
    <location>
        <begin position="203"/>
        <end position="229"/>
    </location>
</feature>
<dbReference type="AlphaFoldDB" id="A0A4Y7PZK6"/>
<feature type="transmembrane region" description="Helical" evidence="1">
    <location>
        <begin position="168"/>
        <end position="191"/>
    </location>
</feature>
<evidence type="ECO:0000313" key="4">
    <source>
        <dbReference type="Proteomes" id="UP000294933"/>
    </source>
</evidence>
<feature type="domain" description="DUF6534" evidence="2">
    <location>
        <begin position="174"/>
        <end position="260"/>
    </location>
</feature>
<evidence type="ECO:0000313" key="3">
    <source>
        <dbReference type="EMBL" id="TDL19970.1"/>
    </source>
</evidence>
<protein>
    <recommendedName>
        <fullName evidence="2">DUF6534 domain-containing protein</fullName>
    </recommendedName>
</protein>
<keyword evidence="1" id="KW-0472">Membrane</keyword>
<reference evidence="3 4" key="1">
    <citation type="submission" date="2018-06" db="EMBL/GenBank/DDBJ databases">
        <title>A transcriptomic atlas of mushroom development highlights an independent origin of complex multicellularity.</title>
        <authorList>
            <consortium name="DOE Joint Genome Institute"/>
            <person name="Krizsan K."/>
            <person name="Almasi E."/>
            <person name="Merenyi Z."/>
            <person name="Sahu N."/>
            <person name="Viragh M."/>
            <person name="Koszo T."/>
            <person name="Mondo S."/>
            <person name="Kiss B."/>
            <person name="Balint B."/>
            <person name="Kues U."/>
            <person name="Barry K."/>
            <person name="Hegedus J.C."/>
            <person name="Henrissat B."/>
            <person name="Johnson J."/>
            <person name="Lipzen A."/>
            <person name="Ohm R."/>
            <person name="Nagy I."/>
            <person name="Pangilinan J."/>
            <person name="Yan J."/>
            <person name="Xiong Y."/>
            <person name="Grigoriev I.V."/>
            <person name="Hibbett D.S."/>
            <person name="Nagy L.G."/>
        </authorList>
    </citation>
    <scope>NUCLEOTIDE SEQUENCE [LARGE SCALE GENOMIC DNA]</scope>
    <source>
        <strain evidence="3 4">SZMC22713</strain>
    </source>
</reference>
<accession>A0A4Y7PZK6</accession>
<dbReference type="EMBL" id="ML170192">
    <property type="protein sequence ID" value="TDL19970.1"/>
    <property type="molecule type" value="Genomic_DNA"/>
</dbReference>
<dbReference type="PANTHER" id="PTHR40465:SF1">
    <property type="entry name" value="DUF6534 DOMAIN-CONTAINING PROTEIN"/>
    <property type="match status" value="1"/>
</dbReference>
<gene>
    <name evidence="3" type="ORF">BD410DRAFT_899928</name>
</gene>
<feature type="transmembrane region" description="Helical" evidence="1">
    <location>
        <begin position="235"/>
        <end position="253"/>
    </location>
</feature>
<dbReference type="InterPro" id="IPR045339">
    <property type="entry name" value="DUF6534"/>
</dbReference>
<name>A0A4Y7PZK6_9AGAM</name>
<dbReference type="OrthoDB" id="2953893at2759"/>
<dbReference type="PANTHER" id="PTHR40465">
    <property type="entry name" value="CHROMOSOME 1, WHOLE GENOME SHOTGUN SEQUENCE"/>
    <property type="match status" value="1"/>
</dbReference>
<dbReference type="Pfam" id="PF20152">
    <property type="entry name" value="DUF6534"/>
    <property type="match status" value="1"/>
</dbReference>
<keyword evidence="1" id="KW-0812">Transmembrane</keyword>
<feature type="transmembrane region" description="Helical" evidence="1">
    <location>
        <begin position="129"/>
        <end position="148"/>
    </location>
</feature>
<keyword evidence="1" id="KW-1133">Transmembrane helix</keyword>
<feature type="transmembrane region" description="Helical" evidence="1">
    <location>
        <begin position="54"/>
        <end position="74"/>
    </location>
</feature>
<feature type="transmembrane region" description="Helical" evidence="1">
    <location>
        <begin position="94"/>
        <end position="117"/>
    </location>
</feature>